<feature type="region of interest" description="Disordered" evidence="1">
    <location>
        <begin position="336"/>
        <end position="356"/>
    </location>
</feature>
<evidence type="ECO:0000256" key="1">
    <source>
        <dbReference type="SAM" id="MobiDB-lite"/>
    </source>
</evidence>
<sequence length="356" mass="41231">MIAIQFRLIFCRHEFCSQYFNSAMENEIGLKSNQKLRLKYKYEKSEPKSHNDGMSVKFEHWCNSTKTVMLRTENSTLDVFAKKQVLHKVNIKVNFEGSVKIHFGNKEHPENFGVMTSIENTSRKRKIDVLNDSKEDESVSSKRICLGSNVSTVQSHSEPIPETFQRFFKSPKKNDTKSKTSVKKIFKENIEKKTPMNLKKIPEAKPKVVKNIFNELPVTKPFYFRAVKSEPLNLDSVKIEPHQHCEMKQEPLNLHSIKKEPTEPKNDTLIFKVPALPPWKKIPSKKPNLNVTFPVFVKKVANNPHIAYLRRTKSAILHQKSRPILKVNPLNLKTNEKRGATPVTRPNSPSRFRFLN</sequence>
<dbReference type="EMBL" id="UFQT01000140">
    <property type="protein sequence ID" value="SSX20735.1"/>
    <property type="molecule type" value="Genomic_DNA"/>
</dbReference>
<proteinExistence type="predicted"/>
<name>A0A336LSD5_CULSO</name>
<evidence type="ECO:0000313" key="2">
    <source>
        <dbReference type="EMBL" id="SSX00355.1"/>
    </source>
</evidence>
<reference evidence="2" key="1">
    <citation type="submission" date="2018-04" db="EMBL/GenBank/DDBJ databases">
        <authorList>
            <person name="Go L.Y."/>
            <person name="Mitchell J.A."/>
        </authorList>
    </citation>
    <scope>NUCLEOTIDE SEQUENCE</scope>
    <source>
        <tissue evidence="2">Whole organism</tissue>
    </source>
</reference>
<dbReference type="AlphaFoldDB" id="A0A336LSD5"/>
<protein>
    <submittedName>
        <fullName evidence="3">CSON002454 protein</fullName>
    </submittedName>
</protein>
<organism evidence="3">
    <name type="scientific">Culicoides sonorensis</name>
    <name type="common">Biting midge</name>
    <dbReference type="NCBI Taxonomy" id="179676"/>
    <lineage>
        <taxon>Eukaryota</taxon>
        <taxon>Metazoa</taxon>
        <taxon>Ecdysozoa</taxon>
        <taxon>Arthropoda</taxon>
        <taxon>Hexapoda</taxon>
        <taxon>Insecta</taxon>
        <taxon>Pterygota</taxon>
        <taxon>Neoptera</taxon>
        <taxon>Endopterygota</taxon>
        <taxon>Diptera</taxon>
        <taxon>Nematocera</taxon>
        <taxon>Chironomoidea</taxon>
        <taxon>Ceratopogonidae</taxon>
        <taxon>Ceratopogoninae</taxon>
        <taxon>Culicoides</taxon>
        <taxon>Monoculicoides</taxon>
    </lineage>
</organism>
<dbReference type="VEuPathDB" id="VectorBase:CSON002454"/>
<reference evidence="3" key="2">
    <citation type="submission" date="2018-07" db="EMBL/GenBank/DDBJ databases">
        <authorList>
            <person name="Quirk P.G."/>
            <person name="Krulwich T.A."/>
        </authorList>
    </citation>
    <scope>NUCLEOTIDE SEQUENCE</scope>
</reference>
<evidence type="ECO:0000313" key="3">
    <source>
        <dbReference type="EMBL" id="SSX20735.1"/>
    </source>
</evidence>
<gene>
    <name evidence="3" type="primary">CSON002454</name>
</gene>
<accession>A0A336LSD5</accession>
<dbReference type="EMBL" id="UFQS01000140">
    <property type="protein sequence ID" value="SSX00355.1"/>
    <property type="molecule type" value="Genomic_DNA"/>
</dbReference>